<reference evidence="2 3" key="1">
    <citation type="journal article" date="2018" name="Proc. Natl. Acad. Sci. U.S.A.">
        <title>Linking secondary metabolites to gene clusters through genome sequencing of six diverse Aspergillus species.</title>
        <authorList>
            <person name="Kaerboelling I."/>
            <person name="Vesth T.C."/>
            <person name="Frisvad J.C."/>
            <person name="Nybo J.L."/>
            <person name="Theobald S."/>
            <person name="Kuo A."/>
            <person name="Bowyer P."/>
            <person name="Matsuda Y."/>
            <person name="Mondo S."/>
            <person name="Lyhne E.K."/>
            <person name="Kogle M.E."/>
            <person name="Clum A."/>
            <person name="Lipzen A."/>
            <person name="Salamov A."/>
            <person name="Ngan C.Y."/>
            <person name="Daum C."/>
            <person name="Chiniquy J."/>
            <person name="Barry K."/>
            <person name="LaButti K."/>
            <person name="Haridas S."/>
            <person name="Simmons B.A."/>
            <person name="Magnuson J.K."/>
            <person name="Mortensen U.H."/>
            <person name="Larsen T.O."/>
            <person name="Grigoriev I.V."/>
            <person name="Baker S.E."/>
            <person name="Andersen M.R."/>
        </authorList>
    </citation>
    <scope>NUCLEOTIDE SEQUENCE [LARGE SCALE GENOMIC DNA]</scope>
    <source>
        <strain evidence="2 3">IBT 24754</strain>
    </source>
</reference>
<dbReference type="EMBL" id="MSFN02000001">
    <property type="protein sequence ID" value="PTU23760.1"/>
    <property type="molecule type" value="Genomic_DNA"/>
</dbReference>
<protein>
    <submittedName>
        <fullName evidence="2">Uncharacterized protein</fullName>
    </submittedName>
</protein>
<comment type="caution">
    <text evidence="2">The sequence shown here is derived from an EMBL/GenBank/DDBJ whole genome shotgun (WGS) entry which is preliminary data.</text>
</comment>
<accession>A0A2T5M5E3</accession>
<evidence type="ECO:0000313" key="3">
    <source>
        <dbReference type="Proteomes" id="UP000244073"/>
    </source>
</evidence>
<dbReference type="RefSeq" id="XP_040755152.1">
    <property type="nucleotide sequence ID" value="XM_040896153.1"/>
</dbReference>
<feature type="compositionally biased region" description="Polar residues" evidence="1">
    <location>
        <begin position="1"/>
        <end position="13"/>
    </location>
</feature>
<feature type="compositionally biased region" description="Polar residues" evidence="1">
    <location>
        <begin position="21"/>
        <end position="41"/>
    </location>
</feature>
<evidence type="ECO:0000256" key="1">
    <source>
        <dbReference type="SAM" id="MobiDB-lite"/>
    </source>
</evidence>
<dbReference type="GeneID" id="63813035"/>
<gene>
    <name evidence="2" type="ORF">P175DRAFT_0496897</name>
</gene>
<dbReference type="OrthoDB" id="10579085at2759"/>
<feature type="region of interest" description="Disordered" evidence="1">
    <location>
        <begin position="1"/>
        <end position="49"/>
    </location>
</feature>
<sequence length="89" mass="9548">MNASQHFPMLSNSIKEDPSASIDQSALPQAHTPSGESNTSAYDDKLSGIAATGSDGLLEQKIFPGIVHERVQRGNVLGRPDDLEEKESK</sequence>
<dbReference type="AlphaFoldDB" id="A0A2T5M5E3"/>
<proteinExistence type="predicted"/>
<name>A0A2T5M5E3_9EURO</name>
<dbReference type="VEuPathDB" id="FungiDB:P175DRAFT_0496897"/>
<organism evidence="2 3">
    <name type="scientific">Aspergillus ochraceoroseus IBT 24754</name>
    <dbReference type="NCBI Taxonomy" id="1392256"/>
    <lineage>
        <taxon>Eukaryota</taxon>
        <taxon>Fungi</taxon>
        <taxon>Dikarya</taxon>
        <taxon>Ascomycota</taxon>
        <taxon>Pezizomycotina</taxon>
        <taxon>Eurotiomycetes</taxon>
        <taxon>Eurotiomycetidae</taxon>
        <taxon>Eurotiales</taxon>
        <taxon>Aspergillaceae</taxon>
        <taxon>Aspergillus</taxon>
        <taxon>Aspergillus subgen. Nidulantes</taxon>
    </lineage>
</organism>
<evidence type="ECO:0000313" key="2">
    <source>
        <dbReference type="EMBL" id="PTU23760.1"/>
    </source>
</evidence>
<dbReference type="Proteomes" id="UP000244073">
    <property type="component" value="Unassembled WGS sequence"/>
</dbReference>
<feature type="region of interest" description="Disordered" evidence="1">
    <location>
        <begin position="68"/>
        <end position="89"/>
    </location>
</feature>